<reference evidence="5" key="1">
    <citation type="submission" date="2015-10" db="EMBL/GenBank/DDBJ databases">
        <authorList>
            <person name="Gilbert D.G."/>
        </authorList>
    </citation>
    <scope>NUCLEOTIDE SEQUENCE</scope>
</reference>
<organism evidence="5">
    <name type="scientific">hydrothermal vent metagenome</name>
    <dbReference type="NCBI Taxonomy" id="652676"/>
    <lineage>
        <taxon>unclassified sequences</taxon>
        <taxon>metagenomes</taxon>
        <taxon>ecological metagenomes</taxon>
    </lineage>
</organism>
<dbReference type="EC" id="2.7.4.3" evidence="5"/>
<sequence length="216" mass="23983">MAQGLRLVLFGPPGAGKGTQAQLLRDRLKVAHISSGDLFRYHLGERTALGLRAKEYINKGELVPDDVTLEMILDKVMSFSDDEGFILDGFPRTPHQADALEKKLAAESRILDKVVHLDVSEPELLRRLGGRYICRSCQAPYALVEGDEGKKCDNCGGELYQRDDDAPVAVRRRIEVYNAQTIPVLDFYRDRGVLVDISGDETVDEVNKQVLTALNG</sequence>
<dbReference type="InterPro" id="IPR007862">
    <property type="entry name" value="Adenylate_kinase_lid-dom"/>
</dbReference>
<dbReference type="NCBIfam" id="NF001380">
    <property type="entry name" value="PRK00279.1-2"/>
    <property type="match status" value="1"/>
</dbReference>
<dbReference type="AlphaFoldDB" id="A0A160VAC1"/>
<feature type="domain" description="Adenylate kinase active site lid" evidence="4">
    <location>
        <begin position="131"/>
        <end position="164"/>
    </location>
</feature>
<dbReference type="Pfam" id="PF05191">
    <property type="entry name" value="ADK_lid"/>
    <property type="match status" value="1"/>
</dbReference>
<dbReference type="SUPFAM" id="SSF52540">
    <property type="entry name" value="P-loop containing nucleoside triphosphate hydrolases"/>
    <property type="match status" value="1"/>
</dbReference>
<dbReference type="CDD" id="cd01428">
    <property type="entry name" value="ADK"/>
    <property type="match status" value="1"/>
</dbReference>
<evidence type="ECO:0000256" key="3">
    <source>
        <dbReference type="ARBA" id="ARBA00022777"/>
    </source>
</evidence>
<proteinExistence type="inferred from homology"/>
<dbReference type="InterPro" id="IPR027417">
    <property type="entry name" value="P-loop_NTPase"/>
</dbReference>
<dbReference type="InterPro" id="IPR000850">
    <property type="entry name" value="Adenylat/UMP-CMP_kin"/>
</dbReference>
<dbReference type="GO" id="GO:0005524">
    <property type="term" value="F:ATP binding"/>
    <property type="evidence" value="ECO:0007669"/>
    <property type="project" value="InterPro"/>
</dbReference>
<protein>
    <submittedName>
        <fullName evidence="5">Adenylate kinase</fullName>
        <ecNumber evidence="5">2.7.4.3</ecNumber>
    </submittedName>
</protein>
<evidence type="ECO:0000256" key="2">
    <source>
        <dbReference type="ARBA" id="ARBA00022741"/>
    </source>
</evidence>
<accession>A0A160VAC1</accession>
<dbReference type="Gene3D" id="3.40.50.300">
    <property type="entry name" value="P-loop containing nucleotide triphosphate hydrolases"/>
    <property type="match status" value="1"/>
</dbReference>
<dbReference type="Pfam" id="PF00406">
    <property type="entry name" value="ADK"/>
    <property type="match status" value="1"/>
</dbReference>
<dbReference type="PANTHER" id="PTHR23359">
    <property type="entry name" value="NUCLEOTIDE KINASE"/>
    <property type="match status" value="1"/>
</dbReference>
<gene>
    <name evidence="5" type="ORF">MGWOODY_Clf2041</name>
</gene>
<dbReference type="HAMAP" id="MF_00235">
    <property type="entry name" value="Adenylate_kinase_Adk"/>
    <property type="match status" value="1"/>
</dbReference>
<dbReference type="GO" id="GO:0004017">
    <property type="term" value="F:AMP kinase activity"/>
    <property type="evidence" value="ECO:0007669"/>
    <property type="project" value="UniProtKB-EC"/>
</dbReference>
<name>A0A160VAC1_9ZZZZ</name>
<evidence type="ECO:0000259" key="4">
    <source>
        <dbReference type="Pfam" id="PF05191"/>
    </source>
</evidence>
<keyword evidence="3 5" id="KW-0418">Kinase</keyword>
<dbReference type="InterPro" id="IPR006259">
    <property type="entry name" value="Adenyl_kin_sub"/>
</dbReference>
<evidence type="ECO:0000313" key="5">
    <source>
        <dbReference type="EMBL" id="CUV03111.1"/>
    </source>
</evidence>
<dbReference type="NCBIfam" id="NF011100">
    <property type="entry name" value="PRK14527.1"/>
    <property type="match status" value="1"/>
</dbReference>
<dbReference type="PROSITE" id="PS00113">
    <property type="entry name" value="ADENYLATE_KINASE"/>
    <property type="match status" value="1"/>
</dbReference>
<dbReference type="EMBL" id="FAXA01000355">
    <property type="protein sequence ID" value="CUV03111.1"/>
    <property type="molecule type" value="Genomic_DNA"/>
</dbReference>
<keyword evidence="2" id="KW-0547">Nucleotide-binding</keyword>
<keyword evidence="1 5" id="KW-0808">Transferase</keyword>
<dbReference type="NCBIfam" id="NF001381">
    <property type="entry name" value="PRK00279.1-3"/>
    <property type="match status" value="1"/>
</dbReference>
<dbReference type="PRINTS" id="PR00094">
    <property type="entry name" value="ADENYLTKNASE"/>
</dbReference>
<dbReference type="NCBIfam" id="TIGR01351">
    <property type="entry name" value="adk"/>
    <property type="match status" value="1"/>
</dbReference>
<evidence type="ECO:0000256" key="1">
    <source>
        <dbReference type="ARBA" id="ARBA00022679"/>
    </source>
</evidence>
<dbReference type="InterPro" id="IPR033690">
    <property type="entry name" value="Adenylat_kinase_CS"/>
</dbReference>